<dbReference type="EMBL" id="BAABDE010000005">
    <property type="protein sequence ID" value="GAA3777271.1"/>
    <property type="molecule type" value="Genomic_DNA"/>
</dbReference>
<evidence type="ECO:0000259" key="1">
    <source>
        <dbReference type="PROSITE" id="PS50943"/>
    </source>
</evidence>
<dbReference type="Gene3D" id="3.30.450.180">
    <property type="match status" value="1"/>
</dbReference>
<accession>A0ABP7GZR8</accession>
<dbReference type="PANTHER" id="PTHR35010">
    <property type="entry name" value="BLL4672 PROTEIN-RELATED"/>
    <property type="match status" value="1"/>
</dbReference>
<reference evidence="3" key="1">
    <citation type="journal article" date="2019" name="Int. J. Syst. Evol. Microbiol.">
        <title>The Global Catalogue of Microorganisms (GCM) 10K type strain sequencing project: providing services to taxonomists for standard genome sequencing and annotation.</title>
        <authorList>
            <consortium name="The Broad Institute Genomics Platform"/>
            <consortium name="The Broad Institute Genome Sequencing Center for Infectious Disease"/>
            <person name="Wu L."/>
            <person name="Ma J."/>
        </authorList>
    </citation>
    <scope>NUCLEOTIDE SEQUENCE [LARGE SCALE GENOMIC DNA]</scope>
    <source>
        <strain evidence="3">JCM 17138</strain>
    </source>
</reference>
<evidence type="ECO:0000313" key="2">
    <source>
        <dbReference type="EMBL" id="GAA3777271.1"/>
    </source>
</evidence>
<comment type="caution">
    <text evidence="2">The sequence shown here is derived from an EMBL/GenBank/DDBJ whole genome shotgun (WGS) entry which is preliminary data.</text>
</comment>
<sequence length="301" mass="33222">MIRSTCHTVRMARERRDGNGGTELGTFLRAHRARVTPAEVGLPTGPGVRRTPGLRREELATLAGVSVDYYVRLERGKETNPSPSVVDALARALRLDPAEHEHLRVLVARAAGASAPGSPSSCVETALPGTELLLEKLRPFPAYVLTRTLDVLACTPSGLRLFYGLADWPVGKRNVVRYVFLHPAAPKLFDDWHDQIRAAVGRLRSLHSLEPDAPGLAPLIDELLGASPEFTDLWERYDVRLHTHGSKTFHHPDVGDLTPGYQKMQIEGTRTQRLVVYYAEPGTPDHDKLVLLDMAGAERKT</sequence>
<dbReference type="Pfam" id="PF17765">
    <property type="entry name" value="MLTR_LBD"/>
    <property type="match status" value="1"/>
</dbReference>
<dbReference type="InterPro" id="IPR001387">
    <property type="entry name" value="Cro/C1-type_HTH"/>
</dbReference>
<evidence type="ECO:0000313" key="3">
    <source>
        <dbReference type="Proteomes" id="UP001501009"/>
    </source>
</evidence>
<dbReference type="PROSITE" id="PS50943">
    <property type="entry name" value="HTH_CROC1"/>
    <property type="match status" value="1"/>
</dbReference>
<dbReference type="Gene3D" id="1.10.260.40">
    <property type="entry name" value="lambda repressor-like DNA-binding domains"/>
    <property type="match status" value="1"/>
</dbReference>
<dbReference type="SMART" id="SM00530">
    <property type="entry name" value="HTH_XRE"/>
    <property type="match status" value="1"/>
</dbReference>
<dbReference type="CDD" id="cd00093">
    <property type="entry name" value="HTH_XRE"/>
    <property type="match status" value="1"/>
</dbReference>
<dbReference type="Pfam" id="PF13560">
    <property type="entry name" value="HTH_31"/>
    <property type="match status" value="1"/>
</dbReference>
<name>A0ABP7GZR8_9ACTN</name>
<dbReference type="SUPFAM" id="SSF47413">
    <property type="entry name" value="lambda repressor-like DNA-binding domains"/>
    <property type="match status" value="1"/>
</dbReference>
<dbReference type="InterPro" id="IPR010982">
    <property type="entry name" value="Lambda_DNA-bd_dom_sf"/>
</dbReference>
<dbReference type="PANTHER" id="PTHR35010:SF2">
    <property type="entry name" value="BLL4672 PROTEIN"/>
    <property type="match status" value="1"/>
</dbReference>
<protein>
    <submittedName>
        <fullName evidence="2">Helix-turn-helix transcriptional regulator</fullName>
    </submittedName>
</protein>
<keyword evidence="3" id="KW-1185">Reference proteome</keyword>
<dbReference type="InterPro" id="IPR041413">
    <property type="entry name" value="MLTR_LBD"/>
</dbReference>
<dbReference type="Proteomes" id="UP001501009">
    <property type="component" value="Unassembled WGS sequence"/>
</dbReference>
<proteinExistence type="predicted"/>
<feature type="domain" description="HTH cro/C1-type" evidence="1">
    <location>
        <begin position="53"/>
        <end position="100"/>
    </location>
</feature>
<organism evidence="2 3">
    <name type="scientific">Streptomyces coacervatus</name>
    <dbReference type="NCBI Taxonomy" id="647381"/>
    <lineage>
        <taxon>Bacteria</taxon>
        <taxon>Bacillati</taxon>
        <taxon>Actinomycetota</taxon>
        <taxon>Actinomycetes</taxon>
        <taxon>Kitasatosporales</taxon>
        <taxon>Streptomycetaceae</taxon>
        <taxon>Streptomyces</taxon>
    </lineage>
</organism>
<gene>
    <name evidence="2" type="ORF">GCM10022403_010080</name>
</gene>